<name>A0A5C5XJR6_9PLAN</name>
<feature type="transmembrane region" description="Helical" evidence="1">
    <location>
        <begin position="43"/>
        <end position="61"/>
    </location>
</feature>
<comment type="caution">
    <text evidence="3">The sequence shown here is derived from an EMBL/GenBank/DDBJ whole genome shotgun (WGS) entry which is preliminary data.</text>
</comment>
<evidence type="ECO:0000256" key="1">
    <source>
        <dbReference type="SAM" id="Phobius"/>
    </source>
</evidence>
<feature type="domain" description="Putative zinc-finger" evidence="2">
    <location>
        <begin position="71"/>
        <end position="105"/>
    </location>
</feature>
<protein>
    <recommendedName>
        <fullName evidence="2">Putative zinc-finger domain-containing protein</fullName>
    </recommendedName>
</protein>
<evidence type="ECO:0000313" key="3">
    <source>
        <dbReference type="EMBL" id="TWT62631.1"/>
    </source>
</evidence>
<gene>
    <name evidence="3" type="ORF">Pan54_33740</name>
</gene>
<accession>A0A5C5XJR6</accession>
<sequence>MTYNEKHDDWTECQGGEIAGLAKSLLQKREFVNSRRRIMKTSITAAMLVIGVGLGMVIMQLPTNHPDGLACAEVADYSEDYFAHQLKPEIVDRIEMHLDHCKRCRDHYAEYQEDHSTQHSRYTKTNLFPVLALW</sequence>
<keyword evidence="1" id="KW-0472">Membrane</keyword>
<proteinExistence type="predicted"/>
<reference evidence="3 4" key="1">
    <citation type="submission" date="2019-02" db="EMBL/GenBank/DDBJ databases">
        <title>Deep-cultivation of Planctomycetes and their phenomic and genomic characterization uncovers novel biology.</title>
        <authorList>
            <person name="Wiegand S."/>
            <person name="Jogler M."/>
            <person name="Boedeker C."/>
            <person name="Pinto D."/>
            <person name="Vollmers J."/>
            <person name="Rivas-Marin E."/>
            <person name="Kohn T."/>
            <person name="Peeters S.H."/>
            <person name="Heuer A."/>
            <person name="Rast P."/>
            <person name="Oberbeckmann S."/>
            <person name="Bunk B."/>
            <person name="Jeske O."/>
            <person name="Meyerdierks A."/>
            <person name="Storesund J.E."/>
            <person name="Kallscheuer N."/>
            <person name="Luecker S."/>
            <person name="Lage O.M."/>
            <person name="Pohl T."/>
            <person name="Merkel B.J."/>
            <person name="Hornburger P."/>
            <person name="Mueller R.-W."/>
            <person name="Bruemmer F."/>
            <person name="Labrenz M."/>
            <person name="Spormann A.M."/>
            <person name="Op Den Camp H."/>
            <person name="Overmann J."/>
            <person name="Amann R."/>
            <person name="Jetten M.S.M."/>
            <person name="Mascher T."/>
            <person name="Medema M.H."/>
            <person name="Devos D.P."/>
            <person name="Kaster A.-K."/>
            <person name="Ovreas L."/>
            <person name="Rohde M."/>
            <person name="Galperin M.Y."/>
            <person name="Jogler C."/>
        </authorList>
    </citation>
    <scope>NUCLEOTIDE SEQUENCE [LARGE SCALE GENOMIC DNA]</scope>
    <source>
        <strain evidence="3 4">Pan54</strain>
    </source>
</reference>
<dbReference type="InterPro" id="IPR027383">
    <property type="entry name" value="Znf_put"/>
</dbReference>
<dbReference type="Pfam" id="PF13490">
    <property type="entry name" value="zf-HC2"/>
    <property type="match status" value="1"/>
</dbReference>
<keyword evidence="1" id="KW-1133">Transmembrane helix</keyword>
<dbReference type="AlphaFoldDB" id="A0A5C5XJR6"/>
<organism evidence="3 4">
    <name type="scientific">Rubinisphaera italica</name>
    <dbReference type="NCBI Taxonomy" id="2527969"/>
    <lineage>
        <taxon>Bacteria</taxon>
        <taxon>Pseudomonadati</taxon>
        <taxon>Planctomycetota</taxon>
        <taxon>Planctomycetia</taxon>
        <taxon>Planctomycetales</taxon>
        <taxon>Planctomycetaceae</taxon>
        <taxon>Rubinisphaera</taxon>
    </lineage>
</organism>
<keyword evidence="1" id="KW-0812">Transmembrane</keyword>
<dbReference type="OrthoDB" id="291865at2"/>
<dbReference type="RefSeq" id="WP_146504463.1">
    <property type="nucleotide sequence ID" value="NZ_SJPG01000001.1"/>
</dbReference>
<dbReference type="EMBL" id="SJPG01000001">
    <property type="protein sequence ID" value="TWT62631.1"/>
    <property type="molecule type" value="Genomic_DNA"/>
</dbReference>
<dbReference type="Proteomes" id="UP000316095">
    <property type="component" value="Unassembled WGS sequence"/>
</dbReference>
<evidence type="ECO:0000313" key="4">
    <source>
        <dbReference type="Proteomes" id="UP000316095"/>
    </source>
</evidence>
<keyword evidence="4" id="KW-1185">Reference proteome</keyword>
<evidence type="ECO:0000259" key="2">
    <source>
        <dbReference type="Pfam" id="PF13490"/>
    </source>
</evidence>